<proteinExistence type="predicted"/>
<reference evidence="1 2" key="1">
    <citation type="submission" date="2019-02" db="EMBL/GenBank/DDBJ databases">
        <title>Genomic plasticity associated with the antimicrobial resistance in Vibrio cholerae.</title>
        <authorList>
            <person name="Verma J."/>
            <person name="Bag S."/>
            <person name="Saha B."/>
            <person name="Kumar P."/>
            <person name="Ghosh T.S."/>
            <person name="Dayal M."/>
            <person name="Senapati T."/>
            <person name="Mehra S."/>
            <person name="Dey P."/>
            <person name="Desigamani A."/>
            <person name="Kumar D."/>
            <person name="Rana P."/>
            <person name="Kumar B."/>
            <person name="Maiti T.K."/>
            <person name="Sharma N.C."/>
            <person name="Bhadra R.K."/>
            <person name="Mutreja A."/>
            <person name="Nair G.B."/>
            <person name="Ramamurthy T."/>
            <person name="Das B."/>
        </authorList>
    </citation>
    <scope>NUCLEOTIDE SEQUENCE [LARGE SCALE GENOMIC DNA]</scope>
    <source>
        <strain evidence="1 2">IDH06781</strain>
    </source>
</reference>
<dbReference type="RefSeq" id="WP_154715451.1">
    <property type="nucleotide sequence ID" value="NZ_JACYSR010000012.1"/>
</dbReference>
<sequence length="133" mass="15304">MAAVKKSVRLVDNTVDACRVISKASGNDTVNWSGSLNAMADEYTLIMQENKPELTQEQWNALYSVYNGYMPSEDAQREARLLSWHVSEGYQYDQTVRELLGTEQDAVRFIEEIKSWTLTKQLSAIYHAKKFWC</sequence>
<name>A0A7Z7VNZ8_VIBCL</name>
<accession>A0A7Z7VNZ8</accession>
<gene>
    <name evidence="1" type="ORF">EYB64_12240</name>
</gene>
<evidence type="ECO:0000313" key="1">
    <source>
        <dbReference type="EMBL" id="TBM41337.1"/>
    </source>
</evidence>
<protein>
    <submittedName>
        <fullName evidence="1">Uncharacterized protein</fullName>
    </submittedName>
</protein>
<dbReference type="AlphaFoldDB" id="A0A7Z7VNZ8"/>
<evidence type="ECO:0000313" key="2">
    <source>
        <dbReference type="Proteomes" id="UP000294145"/>
    </source>
</evidence>
<dbReference type="Proteomes" id="UP000294145">
    <property type="component" value="Unassembled WGS sequence"/>
</dbReference>
<comment type="caution">
    <text evidence="1">The sequence shown here is derived from an EMBL/GenBank/DDBJ whole genome shotgun (WGS) entry which is preliminary data.</text>
</comment>
<dbReference type="EMBL" id="SISP01000020">
    <property type="protein sequence ID" value="TBM41337.1"/>
    <property type="molecule type" value="Genomic_DNA"/>
</dbReference>
<organism evidence="1 2">
    <name type="scientific">Vibrio cholerae</name>
    <dbReference type="NCBI Taxonomy" id="666"/>
    <lineage>
        <taxon>Bacteria</taxon>
        <taxon>Pseudomonadati</taxon>
        <taxon>Pseudomonadota</taxon>
        <taxon>Gammaproteobacteria</taxon>
        <taxon>Vibrionales</taxon>
        <taxon>Vibrionaceae</taxon>
        <taxon>Vibrio</taxon>
    </lineage>
</organism>